<dbReference type="EMBL" id="LT906441">
    <property type="protein sequence ID" value="SNV39775.1"/>
    <property type="molecule type" value="Genomic_DNA"/>
</dbReference>
<dbReference type="eggNOG" id="COG2311">
    <property type="taxonomic scope" value="Bacteria"/>
</dbReference>
<reference evidence="3 4" key="1">
    <citation type="submission" date="2017-06" db="EMBL/GenBank/DDBJ databases">
        <authorList>
            <consortium name="Pathogen Informatics"/>
        </authorList>
    </citation>
    <scope>NUCLEOTIDE SEQUENCE [LARGE SCALE GENOMIC DNA]</scope>
    <source>
        <strain evidence="3 4">NCTC11865</strain>
    </source>
</reference>
<keyword evidence="2" id="KW-0472">Membrane</keyword>
<feature type="compositionally biased region" description="Basic and acidic residues" evidence="1">
    <location>
        <begin position="1"/>
        <end position="14"/>
    </location>
</feature>
<dbReference type="AlphaFoldDB" id="A0A239WZ52"/>
<feature type="transmembrane region" description="Helical" evidence="2">
    <location>
        <begin position="361"/>
        <end position="380"/>
    </location>
</feature>
<feature type="compositionally biased region" description="Basic and acidic residues" evidence="1">
    <location>
        <begin position="483"/>
        <end position="493"/>
    </location>
</feature>
<feature type="region of interest" description="Disordered" evidence="1">
    <location>
        <begin position="1"/>
        <end position="49"/>
    </location>
</feature>
<feature type="transmembrane region" description="Helical" evidence="2">
    <location>
        <begin position="330"/>
        <end position="349"/>
    </location>
</feature>
<protein>
    <submittedName>
        <fullName evidence="3">Uncharacterized protein</fullName>
    </submittedName>
</protein>
<sequence length="632" mass="67032">MPRSRESASADGSRKSATTGHRSGSDPRREPRVDLAVSSSTTSAKEPDSVRWPWPVTTIVGVLLVLVGQWAVLAGLITPAWMRTGRSGFTEVLVGAGKLWLTAQGVPHDLVGIHVAVIPLGLTLVMIVSETAVVRRAARSMSASLRARHQRVVRRNVGELAALAATVHVAVATGVGVWVGPGSWLRLIIAALLVGTFCGLLGACWGARRNPLDRVAPRVRDVVLGIGVTVITCLALAALLLGLALMVHAPTFLDMESALGARGADGVGMILIHVAWLPVIVVWALAWTLGVGVFLGSGTVTSALVTHVTVVPAVPILAATPQSDQAMTWWTLWMLAPILSAVVGAVFVLRGRDEAYGTTTRHGLATGVGAGLVLCVLAVLSTGSLGTGNLARLGPNLMQFLAHCVGLLGASGAITGFAIGSWRWHHDPSNHRISDAQAAWIEPAELDEAGQDTMEPTNHDLNRQEETDGPERGEEGQGPENPNRNDHEPETLEPTERVHAIGSWRGWFHHLPSWLRRQKTHSGTRDGSDDQMAEEYQETVQMDRSSAHRDHAACDDETRRVHQAGDGSECAGENAPAHTTGASHATATSSHSIPRPGATDAPVSPEGTEVSEDTAGGEEDEPTIQVDRPPRR</sequence>
<feature type="transmembrane region" description="Helical" evidence="2">
    <location>
        <begin position="400"/>
        <end position="422"/>
    </location>
</feature>
<evidence type="ECO:0000256" key="1">
    <source>
        <dbReference type="SAM" id="MobiDB-lite"/>
    </source>
</evidence>
<evidence type="ECO:0000313" key="3">
    <source>
        <dbReference type="EMBL" id="SNV39775.1"/>
    </source>
</evidence>
<feature type="compositionally biased region" description="Low complexity" evidence="1">
    <location>
        <begin position="577"/>
        <end position="592"/>
    </location>
</feature>
<dbReference type="Proteomes" id="UP000215332">
    <property type="component" value="Chromosome 1"/>
</dbReference>
<dbReference type="InterPro" id="IPR045931">
    <property type="entry name" value="DUF6350"/>
</dbReference>
<feature type="transmembrane region" description="Helical" evidence="2">
    <location>
        <begin position="113"/>
        <end position="135"/>
    </location>
</feature>
<feature type="compositionally biased region" description="Basic and acidic residues" evidence="1">
    <location>
        <begin position="457"/>
        <end position="475"/>
    </location>
</feature>
<dbReference type="Pfam" id="PF19877">
    <property type="entry name" value="DUF6350"/>
    <property type="match status" value="1"/>
</dbReference>
<dbReference type="KEGG" id="cgrn:4412665_01820"/>
<feature type="transmembrane region" description="Helical" evidence="2">
    <location>
        <begin position="219"/>
        <end position="247"/>
    </location>
</feature>
<feature type="region of interest" description="Disordered" evidence="1">
    <location>
        <begin position="450"/>
        <end position="493"/>
    </location>
</feature>
<feature type="compositionally biased region" description="Acidic residues" evidence="1">
    <location>
        <begin position="609"/>
        <end position="622"/>
    </location>
</feature>
<feature type="transmembrane region" description="Helical" evidence="2">
    <location>
        <begin position="293"/>
        <end position="318"/>
    </location>
</feature>
<feature type="compositionally biased region" description="Basic and acidic residues" evidence="1">
    <location>
        <begin position="545"/>
        <end position="560"/>
    </location>
</feature>
<feature type="transmembrane region" description="Helical" evidence="2">
    <location>
        <begin position="52"/>
        <end position="77"/>
    </location>
</feature>
<feature type="compositionally biased region" description="Basic and acidic residues" evidence="1">
    <location>
        <begin position="23"/>
        <end position="33"/>
    </location>
</feature>
<evidence type="ECO:0000256" key="2">
    <source>
        <dbReference type="SAM" id="Phobius"/>
    </source>
</evidence>
<feature type="region of interest" description="Disordered" evidence="1">
    <location>
        <begin position="519"/>
        <end position="632"/>
    </location>
</feature>
<evidence type="ECO:0000313" key="4">
    <source>
        <dbReference type="Proteomes" id="UP000215332"/>
    </source>
</evidence>
<accession>A0A239WZ52</accession>
<organism evidence="3 4">
    <name type="scientific">Cutibacterium granulosum</name>
    <dbReference type="NCBI Taxonomy" id="33011"/>
    <lineage>
        <taxon>Bacteria</taxon>
        <taxon>Bacillati</taxon>
        <taxon>Actinomycetota</taxon>
        <taxon>Actinomycetes</taxon>
        <taxon>Propionibacteriales</taxon>
        <taxon>Propionibacteriaceae</taxon>
        <taxon>Cutibacterium</taxon>
    </lineage>
</organism>
<feature type="transmembrane region" description="Helical" evidence="2">
    <location>
        <begin position="156"/>
        <end position="178"/>
    </location>
</feature>
<keyword evidence="2" id="KW-1133">Transmembrane helix</keyword>
<gene>
    <name evidence="3" type="ORF">SAMEA4412665_01820</name>
</gene>
<feature type="transmembrane region" description="Helical" evidence="2">
    <location>
        <begin position="267"/>
        <end position="286"/>
    </location>
</feature>
<proteinExistence type="predicted"/>
<dbReference type="RefSeq" id="WP_155944895.1">
    <property type="nucleotide sequence ID" value="NZ_LT906441.1"/>
</dbReference>
<keyword evidence="2" id="KW-0812">Transmembrane</keyword>
<name>A0A239WZ52_9ACTN</name>
<feature type="transmembrane region" description="Helical" evidence="2">
    <location>
        <begin position="184"/>
        <end position="207"/>
    </location>
</feature>